<evidence type="ECO:0000256" key="2">
    <source>
        <dbReference type="ARBA" id="ARBA00022737"/>
    </source>
</evidence>
<dbReference type="AlphaFoldDB" id="A0A7J7C0C8"/>
<dbReference type="GO" id="GO:0003729">
    <property type="term" value="F:mRNA binding"/>
    <property type="evidence" value="ECO:0007669"/>
    <property type="project" value="TreeGrafter"/>
</dbReference>
<name>A0A7J7C0C8_TRIWF</name>
<dbReference type="InParanoid" id="A0A7J7C0C8"/>
<dbReference type="Gene3D" id="1.25.40.10">
    <property type="entry name" value="Tetratricopeptide repeat domain"/>
    <property type="match status" value="7"/>
</dbReference>
<dbReference type="Pfam" id="PF01535">
    <property type="entry name" value="PPR"/>
    <property type="match status" value="6"/>
</dbReference>
<feature type="repeat" description="PPR" evidence="3">
    <location>
        <begin position="431"/>
        <end position="465"/>
    </location>
</feature>
<dbReference type="Pfam" id="PF13041">
    <property type="entry name" value="PPR_2"/>
    <property type="match status" value="3"/>
</dbReference>
<evidence type="ECO:0000313" key="4">
    <source>
        <dbReference type="EMBL" id="KAF5727573.1"/>
    </source>
</evidence>
<dbReference type="PANTHER" id="PTHR47933">
    <property type="entry name" value="PENTATRICOPEPTIDE REPEAT-CONTAINING PROTEIN 1, MITOCHONDRIAL"/>
    <property type="match status" value="1"/>
</dbReference>
<dbReference type="Pfam" id="PF13812">
    <property type="entry name" value="PPR_3"/>
    <property type="match status" value="1"/>
</dbReference>
<dbReference type="InterPro" id="IPR051240">
    <property type="entry name" value="Mito_RNA-Proc/Resp"/>
</dbReference>
<comment type="caution">
    <text evidence="4">The sequence shown here is derived from an EMBL/GenBank/DDBJ whole genome shotgun (WGS) entry which is preliminary data.</text>
</comment>
<protein>
    <recommendedName>
        <fullName evidence="6">Pentatricopeptide repeat-containing protein</fullName>
    </recommendedName>
</protein>
<dbReference type="EMBL" id="JAAARO010000022">
    <property type="protein sequence ID" value="KAF5727573.1"/>
    <property type="molecule type" value="Genomic_DNA"/>
</dbReference>
<dbReference type="Proteomes" id="UP000593562">
    <property type="component" value="Unassembled WGS sequence"/>
</dbReference>
<feature type="repeat" description="PPR" evidence="3">
    <location>
        <begin position="361"/>
        <end position="395"/>
    </location>
</feature>
<dbReference type="PANTHER" id="PTHR47933:SF32">
    <property type="entry name" value="OS06G0152500 PROTEIN"/>
    <property type="match status" value="1"/>
</dbReference>
<reference evidence="4 5" key="1">
    <citation type="journal article" date="2020" name="Nat. Commun.">
        <title>Genome of Tripterygium wilfordii and identification of cytochrome P450 involved in triptolide biosynthesis.</title>
        <authorList>
            <person name="Tu L."/>
            <person name="Su P."/>
            <person name="Zhang Z."/>
            <person name="Gao L."/>
            <person name="Wang J."/>
            <person name="Hu T."/>
            <person name="Zhou J."/>
            <person name="Zhang Y."/>
            <person name="Zhao Y."/>
            <person name="Liu Y."/>
            <person name="Song Y."/>
            <person name="Tong Y."/>
            <person name="Lu Y."/>
            <person name="Yang J."/>
            <person name="Xu C."/>
            <person name="Jia M."/>
            <person name="Peters R.J."/>
            <person name="Huang L."/>
            <person name="Gao W."/>
        </authorList>
    </citation>
    <scope>NUCLEOTIDE SEQUENCE [LARGE SCALE GENOMIC DNA]</scope>
    <source>
        <strain evidence="5">cv. XIE 37</strain>
        <tissue evidence="4">Leaf</tissue>
    </source>
</reference>
<dbReference type="InterPro" id="IPR002885">
    <property type="entry name" value="PPR_rpt"/>
</dbReference>
<feature type="repeat" description="PPR" evidence="3">
    <location>
        <begin position="606"/>
        <end position="640"/>
    </location>
</feature>
<evidence type="ECO:0008006" key="6">
    <source>
        <dbReference type="Google" id="ProtNLM"/>
    </source>
</evidence>
<dbReference type="PROSITE" id="PS51375">
    <property type="entry name" value="PPR"/>
    <property type="match status" value="9"/>
</dbReference>
<dbReference type="NCBIfam" id="TIGR00756">
    <property type="entry name" value="PPR"/>
    <property type="match status" value="6"/>
</dbReference>
<evidence type="ECO:0000256" key="3">
    <source>
        <dbReference type="PROSITE-ProRule" id="PRU00708"/>
    </source>
</evidence>
<feature type="repeat" description="PPR" evidence="3">
    <location>
        <begin position="186"/>
        <end position="220"/>
    </location>
</feature>
<feature type="repeat" description="PPR" evidence="3">
    <location>
        <begin position="290"/>
        <end position="324"/>
    </location>
</feature>
<comment type="similarity">
    <text evidence="1">Belongs to the PPR family. P subfamily.</text>
</comment>
<feature type="repeat" description="PPR" evidence="3">
    <location>
        <begin position="396"/>
        <end position="430"/>
    </location>
</feature>
<gene>
    <name evidence="4" type="ORF">HS088_TW22G01269</name>
</gene>
<evidence type="ECO:0000313" key="5">
    <source>
        <dbReference type="Proteomes" id="UP000593562"/>
    </source>
</evidence>
<proteinExistence type="inferred from homology"/>
<dbReference type="FunCoup" id="A0A7J7C0C8">
    <property type="interactions" value="1286"/>
</dbReference>
<feature type="repeat" description="PPR" evidence="3">
    <location>
        <begin position="848"/>
        <end position="882"/>
    </location>
</feature>
<dbReference type="InterPro" id="IPR011990">
    <property type="entry name" value="TPR-like_helical_dom_sf"/>
</dbReference>
<keyword evidence="5" id="KW-1185">Reference proteome</keyword>
<feature type="repeat" description="PPR" evidence="3">
    <location>
        <begin position="255"/>
        <end position="289"/>
    </location>
</feature>
<sequence>MIMLQLPLKRVAKSTRVFVPHSIFILNTPSPYIHHHYQHQFYPAATSTQIAVVDEAVGSCFNAKDVVFSFKEWFKRGNIVLLDRIFEVLSAHDEDDANSRLAADLALSQLNLRLSESFVLTVLDHGARHHEVLSCLKFFDWAGRQGGFHHTRVTLHAIFSILARAKLMSLVLDYLADYGKHRYCYNVSFYNVLVMGYAVAGKPDVALQVFGRMRFKGLDLDGFSYHVLLNALVEQSCFDAVEVVEKQIFNGGFENDITYSILVKNLCKQNLLDEAEAYLRDLVSRGQPFSGGALAIIVDALCKKKQYGKAMELMEEFKQWGLAPMNDAYGACLGNLVQAGKVEGALEFLWDKKSLEGYVPHLFRYNILLCKLLRESRLKEVCDLLTDMKENDISPDKVTMNAALCLFCKAGMSDVALELYNSRDEFGLSPNSLAFNYLINTLCGDGSIDEAYRVLNNSINQGYFPSAKTFSILADALCREGKIDRMKELVFNFPEKNFRQRDLIVDKFISALCMAQRVEDGYLMFGDLNRLTKVATRNTYVNLIHGFINISKGDFAARLLIEMQEKGYHATPAMFRAVVICLCNMENPITQFFKLLEMQLSRHEPNCHIYNNFIAGAGHAKKPELAREVFEMMHRSGIEPNISSDILMLQSYLKSQRISDASNFFCDLCQRRNVGRKLWNAMVVGLCKANRIDMALDIFTKMKSAGMVPSNECCEEVVKLLCSGGYYDLVVNFINELEKQGRRISSFIGNTLLFHSLRTQELYEAWVLARGVQDETSSIAMLGQLIGAFCGRLRVSSEHIERWEELIEPCFPLNLYTYNMLLRRLSWNHIDHACQLFNRICQKGYEPNQWTYDILIHGLVQHGRTAEARRREEEMFMRGFDPTVKNQRYPFDW</sequence>
<evidence type="ECO:0000256" key="1">
    <source>
        <dbReference type="ARBA" id="ARBA00007626"/>
    </source>
</evidence>
<organism evidence="4 5">
    <name type="scientific">Tripterygium wilfordii</name>
    <name type="common">Thunder God vine</name>
    <dbReference type="NCBI Taxonomy" id="458696"/>
    <lineage>
        <taxon>Eukaryota</taxon>
        <taxon>Viridiplantae</taxon>
        <taxon>Streptophyta</taxon>
        <taxon>Embryophyta</taxon>
        <taxon>Tracheophyta</taxon>
        <taxon>Spermatophyta</taxon>
        <taxon>Magnoliopsida</taxon>
        <taxon>eudicotyledons</taxon>
        <taxon>Gunneridae</taxon>
        <taxon>Pentapetalae</taxon>
        <taxon>rosids</taxon>
        <taxon>fabids</taxon>
        <taxon>Celastrales</taxon>
        <taxon>Celastraceae</taxon>
        <taxon>Tripterygium</taxon>
    </lineage>
</organism>
<keyword evidence="2" id="KW-0677">Repeat</keyword>
<feature type="repeat" description="PPR" evidence="3">
    <location>
        <begin position="675"/>
        <end position="709"/>
    </location>
</feature>
<accession>A0A7J7C0C8</accession>